<keyword evidence="7 9" id="KW-0862">Zinc</keyword>
<keyword evidence="6 9" id="KW-0378">Hydrolase</keyword>
<evidence type="ECO:0000256" key="2">
    <source>
        <dbReference type="ARBA" id="ARBA00008290"/>
    </source>
</evidence>
<dbReference type="Gene3D" id="2.30.250.10">
    <property type="entry name" value="Aminopeptidase i, Domain 2"/>
    <property type="match status" value="1"/>
</dbReference>
<evidence type="ECO:0000256" key="10">
    <source>
        <dbReference type="RuleBase" id="RU004387"/>
    </source>
</evidence>
<sequence>MADRQNLESRVPEGLLRYIERGISPYHVVEAAAEELERDGYQELGLWDSWSLDKGGKYYVKAHGSSMFAFRINPGFGRLQSFRIAAAHTDWPCMRIKTAPDMSQDTYAKVNVETYGGPILNTWLDRPLSVAGRVTLKGNGCFSPETRLMDFGRPVFTIPNLAIHMNREVNKGVELNKQKDMLPMAGQAASDVLNKGGFFLNALAGELDAAPEDILFYELSVYNCDKPDILGMNGEFLSAPRLDNLTSVSACVDGLLAGTERGSGVDMAVFFDHEEIGSKTKQGAGSSLLALVMEKICRSFGYSGEDCINCLLKSFLLSVDVAHGKHPNQPDKSDVTNPVFLNGGVALKAESNQKYATDGEAVGVVRSICDKNHIPLQLFANRSDVGSGSTLGSIASSFAVMNTADIGIPLLAMHSAREVMGVKDQEALSDLMRCFWQEQ</sequence>
<evidence type="ECO:0000256" key="4">
    <source>
        <dbReference type="ARBA" id="ARBA00022670"/>
    </source>
</evidence>
<dbReference type="EMBL" id="CP060634">
    <property type="protein sequence ID" value="QNM06289.1"/>
    <property type="molecule type" value="Genomic_DNA"/>
</dbReference>
<dbReference type="EC" id="3.4.11.-" evidence="10"/>
<dbReference type="PRINTS" id="PR00932">
    <property type="entry name" value="AMINO1PTASE"/>
</dbReference>
<dbReference type="InterPro" id="IPR001948">
    <property type="entry name" value="Peptidase_M18"/>
</dbReference>
<evidence type="ECO:0000256" key="5">
    <source>
        <dbReference type="ARBA" id="ARBA00022723"/>
    </source>
</evidence>
<organism evidence="11 12">
    <name type="scientific">Qiania dongpingensis</name>
    <dbReference type="NCBI Taxonomy" id="2763669"/>
    <lineage>
        <taxon>Bacteria</taxon>
        <taxon>Bacillati</taxon>
        <taxon>Bacillota</taxon>
        <taxon>Clostridia</taxon>
        <taxon>Lachnospirales</taxon>
        <taxon>Lachnospiraceae</taxon>
        <taxon>Qiania</taxon>
    </lineage>
</organism>
<proteinExistence type="inferred from homology"/>
<accession>A0A7G9G657</accession>
<reference evidence="11 12" key="1">
    <citation type="submission" date="2020-08" db="EMBL/GenBank/DDBJ databases">
        <authorList>
            <person name="Liu C."/>
            <person name="Sun Q."/>
        </authorList>
    </citation>
    <scope>NUCLEOTIDE SEQUENCE [LARGE SCALE GENOMIC DNA]</scope>
    <source>
        <strain evidence="11 12">NSJ-38</strain>
    </source>
</reference>
<evidence type="ECO:0000256" key="3">
    <source>
        <dbReference type="ARBA" id="ARBA00022438"/>
    </source>
</evidence>
<dbReference type="InterPro" id="IPR023358">
    <property type="entry name" value="Peptidase_M18_dom2"/>
</dbReference>
<comment type="similarity">
    <text evidence="2 9">Belongs to the peptidase M18 family.</text>
</comment>
<dbReference type="KEGG" id="qdo:H9Q78_03865"/>
<dbReference type="GO" id="GO:0008237">
    <property type="term" value="F:metallopeptidase activity"/>
    <property type="evidence" value="ECO:0007669"/>
    <property type="project" value="UniProtKB-KW"/>
</dbReference>
<evidence type="ECO:0000256" key="8">
    <source>
        <dbReference type="ARBA" id="ARBA00023049"/>
    </source>
</evidence>
<evidence type="ECO:0000313" key="12">
    <source>
        <dbReference type="Proteomes" id="UP000515823"/>
    </source>
</evidence>
<dbReference type="Proteomes" id="UP000515823">
    <property type="component" value="Chromosome"/>
</dbReference>
<keyword evidence="12" id="KW-1185">Reference proteome</keyword>
<dbReference type="SUPFAM" id="SSF101821">
    <property type="entry name" value="Aminopeptidase/glucanase lid domain"/>
    <property type="match status" value="1"/>
</dbReference>
<dbReference type="Pfam" id="PF02127">
    <property type="entry name" value="Peptidase_M18"/>
    <property type="match status" value="1"/>
</dbReference>
<name>A0A7G9G657_9FIRM</name>
<keyword evidence="8 9" id="KW-0482">Metalloprotease</keyword>
<dbReference type="GO" id="GO:0005737">
    <property type="term" value="C:cytoplasm"/>
    <property type="evidence" value="ECO:0007669"/>
    <property type="project" value="UniProtKB-ARBA"/>
</dbReference>
<dbReference type="RefSeq" id="WP_249303692.1">
    <property type="nucleotide sequence ID" value="NZ_CP060634.1"/>
</dbReference>
<evidence type="ECO:0000313" key="11">
    <source>
        <dbReference type="EMBL" id="QNM06289.1"/>
    </source>
</evidence>
<keyword evidence="5 9" id="KW-0479">Metal-binding</keyword>
<dbReference type="PANTHER" id="PTHR28570:SF3">
    <property type="entry name" value="ASPARTYL AMINOPEPTIDASE"/>
    <property type="match status" value="1"/>
</dbReference>
<keyword evidence="4 9" id="KW-0645">Protease</keyword>
<dbReference type="GO" id="GO:0004177">
    <property type="term" value="F:aminopeptidase activity"/>
    <property type="evidence" value="ECO:0007669"/>
    <property type="project" value="UniProtKB-KW"/>
</dbReference>
<keyword evidence="3 9" id="KW-0031">Aminopeptidase</keyword>
<dbReference type="AlphaFoldDB" id="A0A7G9G657"/>
<dbReference type="NCBIfam" id="NF002759">
    <property type="entry name" value="PRK02813.1"/>
    <property type="match status" value="1"/>
</dbReference>
<dbReference type="SUPFAM" id="SSF53187">
    <property type="entry name" value="Zn-dependent exopeptidases"/>
    <property type="match status" value="1"/>
</dbReference>
<protein>
    <recommendedName>
        <fullName evidence="10">M18 family aminopeptidase</fullName>
        <ecNumber evidence="10">3.4.11.-</ecNumber>
    </recommendedName>
</protein>
<dbReference type="GO" id="GO:0008270">
    <property type="term" value="F:zinc ion binding"/>
    <property type="evidence" value="ECO:0007669"/>
    <property type="project" value="InterPro"/>
</dbReference>
<dbReference type="Gene3D" id="3.40.630.10">
    <property type="entry name" value="Zn peptidases"/>
    <property type="match status" value="1"/>
</dbReference>
<evidence type="ECO:0000256" key="7">
    <source>
        <dbReference type="ARBA" id="ARBA00022833"/>
    </source>
</evidence>
<dbReference type="GO" id="GO:0006508">
    <property type="term" value="P:proteolysis"/>
    <property type="evidence" value="ECO:0007669"/>
    <property type="project" value="UniProtKB-KW"/>
</dbReference>
<gene>
    <name evidence="11" type="ORF">H9Q78_03865</name>
</gene>
<dbReference type="CDD" id="cd05658">
    <property type="entry name" value="M18_DAP"/>
    <property type="match status" value="1"/>
</dbReference>
<evidence type="ECO:0000256" key="9">
    <source>
        <dbReference type="RuleBase" id="RU004386"/>
    </source>
</evidence>
<comment type="cofactor">
    <cofactor evidence="1 10">
        <name>Zn(2+)</name>
        <dbReference type="ChEBI" id="CHEBI:29105"/>
    </cofactor>
</comment>
<evidence type="ECO:0000256" key="1">
    <source>
        <dbReference type="ARBA" id="ARBA00001947"/>
    </source>
</evidence>
<dbReference type="PANTHER" id="PTHR28570">
    <property type="entry name" value="ASPARTYL AMINOPEPTIDASE"/>
    <property type="match status" value="1"/>
</dbReference>
<evidence type="ECO:0000256" key="6">
    <source>
        <dbReference type="ARBA" id="ARBA00022801"/>
    </source>
</evidence>